<dbReference type="EMBL" id="UINC01046767">
    <property type="protein sequence ID" value="SVB55183.1"/>
    <property type="molecule type" value="Genomic_DNA"/>
</dbReference>
<feature type="transmembrane region" description="Helical" evidence="1">
    <location>
        <begin position="79"/>
        <end position="103"/>
    </location>
</feature>
<reference evidence="2" key="1">
    <citation type="submission" date="2018-05" db="EMBL/GenBank/DDBJ databases">
        <authorList>
            <person name="Lanie J.A."/>
            <person name="Ng W.-L."/>
            <person name="Kazmierczak K.M."/>
            <person name="Andrzejewski T.M."/>
            <person name="Davidsen T.M."/>
            <person name="Wayne K.J."/>
            <person name="Tettelin H."/>
            <person name="Glass J.I."/>
            <person name="Rusch D."/>
            <person name="Podicherti R."/>
            <person name="Tsui H.-C.T."/>
            <person name="Winkler M.E."/>
        </authorList>
    </citation>
    <scope>NUCLEOTIDE SEQUENCE</scope>
</reference>
<evidence type="ECO:0000313" key="2">
    <source>
        <dbReference type="EMBL" id="SVB55183.1"/>
    </source>
</evidence>
<keyword evidence="1" id="KW-0812">Transmembrane</keyword>
<gene>
    <name evidence="2" type="ORF">METZ01_LOCUS208037</name>
</gene>
<protein>
    <submittedName>
        <fullName evidence="2">Uncharacterized protein</fullName>
    </submittedName>
</protein>
<organism evidence="2">
    <name type="scientific">marine metagenome</name>
    <dbReference type="NCBI Taxonomy" id="408172"/>
    <lineage>
        <taxon>unclassified sequences</taxon>
        <taxon>metagenomes</taxon>
        <taxon>ecological metagenomes</taxon>
    </lineage>
</organism>
<sequence length="104" mass="12670">MKDIELLGLVAYCEKWKPEKVYNIAHAEVFPEHQLKEARMPFDRWFEKTDQTLPPIVRQELIRAAEINLKAGRMSKLEAAYMSTSIFRNWYFWFFILSIIWWWL</sequence>
<dbReference type="AlphaFoldDB" id="A0A382EYZ5"/>
<name>A0A382EYZ5_9ZZZZ</name>
<proteinExistence type="predicted"/>
<accession>A0A382EYZ5</accession>
<evidence type="ECO:0000256" key="1">
    <source>
        <dbReference type="SAM" id="Phobius"/>
    </source>
</evidence>
<keyword evidence="1" id="KW-1133">Transmembrane helix</keyword>
<keyword evidence="1" id="KW-0472">Membrane</keyword>